<dbReference type="Gene3D" id="3.40.640.10">
    <property type="entry name" value="Type I PLP-dependent aspartate aminotransferase-like (Major domain)"/>
    <property type="match status" value="1"/>
</dbReference>
<protein>
    <submittedName>
        <fullName evidence="7">Aminotransferase class I/II-fold pyridoxal phosphate-dependent enzyme</fullName>
    </submittedName>
</protein>
<keyword evidence="5" id="KW-0663">Pyridoxal phosphate</keyword>
<feature type="domain" description="Aminotransferase class I/classII large" evidence="6">
    <location>
        <begin position="34"/>
        <end position="409"/>
    </location>
</feature>
<dbReference type="EMBL" id="JADKYY010000006">
    <property type="protein sequence ID" value="MBF5027390.1"/>
    <property type="molecule type" value="Genomic_DNA"/>
</dbReference>
<accession>A0A930YW50</accession>
<evidence type="ECO:0000256" key="1">
    <source>
        <dbReference type="ARBA" id="ARBA00001933"/>
    </source>
</evidence>
<evidence type="ECO:0000313" key="8">
    <source>
        <dbReference type="Proteomes" id="UP000694480"/>
    </source>
</evidence>
<dbReference type="GO" id="GO:0008483">
    <property type="term" value="F:transaminase activity"/>
    <property type="evidence" value="ECO:0007669"/>
    <property type="project" value="UniProtKB-KW"/>
</dbReference>
<organism evidence="7 8">
    <name type="scientific">Planobacterium oryzisoli</name>
    <dbReference type="NCBI Taxonomy" id="2771435"/>
    <lineage>
        <taxon>Bacteria</taxon>
        <taxon>Pseudomonadati</taxon>
        <taxon>Bacteroidota</taxon>
        <taxon>Flavobacteriia</taxon>
        <taxon>Flavobacteriales</taxon>
        <taxon>Weeksellaceae</taxon>
        <taxon>Chryseobacterium group</taxon>
        <taxon>Chryseobacterium</taxon>
    </lineage>
</organism>
<evidence type="ECO:0000259" key="6">
    <source>
        <dbReference type="Pfam" id="PF00155"/>
    </source>
</evidence>
<dbReference type="PANTHER" id="PTHR46383">
    <property type="entry name" value="ASPARTATE AMINOTRANSFERASE"/>
    <property type="match status" value="1"/>
</dbReference>
<evidence type="ECO:0000313" key="7">
    <source>
        <dbReference type="EMBL" id="MBF5027390.1"/>
    </source>
</evidence>
<dbReference type="InterPro" id="IPR015424">
    <property type="entry name" value="PyrdxlP-dep_Trfase"/>
</dbReference>
<dbReference type="CDD" id="cd00609">
    <property type="entry name" value="AAT_like"/>
    <property type="match status" value="1"/>
</dbReference>
<dbReference type="PANTHER" id="PTHR46383:SF1">
    <property type="entry name" value="ASPARTATE AMINOTRANSFERASE"/>
    <property type="match status" value="1"/>
</dbReference>
<dbReference type="GO" id="GO:0006520">
    <property type="term" value="P:amino acid metabolic process"/>
    <property type="evidence" value="ECO:0007669"/>
    <property type="project" value="InterPro"/>
</dbReference>
<evidence type="ECO:0000256" key="5">
    <source>
        <dbReference type="ARBA" id="ARBA00022898"/>
    </source>
</evidence>
<sequence>MKISSLAENLIGSEIIKIGNEVNELKTQGQEISNLTIGDLNSAIYPIPQELKEGISRAYAENLTNYPPANGLLSLRNSISNDIEKRWNLKYGSGDILVAGGSRPLIYAAYKTLVDPAEKVVYPVPSWNNNHYVYLSGATPVEVKTDESTNFLPTASQLRSVCEDAVLLTLCSPQNPTGTMYTEQQLSEICQMVLDINSRREPGKKPLYLLYDQIYALLTFGKSHVHPVGLFEEMRPYTVYIDGSSKCFAATGVRVGWAFGPKEIMDPMKSFLGHVGAWAPKPEQHAMGEYLAHAQEVEHFVSTYKKQLQSSLSALHQGMQELKSEGYHTDSIEPMGALYLTVKLDYLGYTAPQGSTINTSSDLVFYLIKEAGVALVPFSAFGAAGDFPWFRASVGAVSKEEIEELIPRLQKALSALAK</sequence>
<dbReference type="RefSeq" id="WP_194739320.1">
    <property type="nucleotide sequence ID" value="NZ_JADKYY010000006.1"/>
</dbReference>
<dbReference type="Pfam" id="PF00155">
    <property type="entry name" value="Aminotran_1_2"/>
    <property type="match status" value="1"/>
</dbReference>
<dbReference type="InterPro" id="IPR050596">
    <property type="entry name" value="AspAT/PAT-like"/>
</dbReference>
<dbReference type="InterPro" id="IPR004839">
    <property type="entry name" value="Aminotransferase_I/II_large"/>
</dbReference>
<proteinExistence type="inferred from homology"/>
<dbReference type="GO" id="GO:0030170">
    <property type="term" value="F:pyridoxal phosphate binding"/>
    <property type="evidence" value="ECO:0007669"/>
    <property type="project" value="InterPro"/>
</dbReference>
<evidence type="ECO:0000256" key="2">
    <source>
        <dbReference type="ARBA" id="ARBA00007441"/>
    </source>
</evidence>
<evidence type="ECO:0000256" key="3">
    <source>
        <dbReference type="ARBA" id="ARBA00022576"/>
    </source>
</evidence>
<dbReference type="Proteomes" id="UP000694480">
    <property type="component" value="Unassembled WGS sequence"/>
</dbReference>
<keyword evidence="4" id="KW-0808">Transferase</keyword>
<evidence type="ECO:0000256" key="4">
    <source>
        <dbReference type="ARBA" id="ARBA00022679"/>
    </source>
</evidence>
<comment type="cofactor">
    <cofactor evidence="1">
        <name>pyridoxal 5'-phosphate</name>
        <dbReference type="ChEBI" id="CHEBI:597326"/>
    </cofactor>
</comment>
<dbReference type="AlphaFoldDB" id="A0A930YW50"/>
<comment type="similarity">
    <text evidence="2">Belongs to the class-I pyridoxal-phosphate-dependent aminotransferase family.</text>
</comment>
<name>A0A930YW50_9FLAO</name>
<reference evidence="7" key="1">
    <citation type="submission" date="2020-11" db="EMBL/GenBank/DDBJ databases">
        <title>Genome seq and assembly of Planobacterium sp.</title>
        <authorList>
            <person name="Chhetri G."/>
        </authorList>
    </citation>
    <scope>NUCLEOTIDE SEQUENCE</scope>
    <source>
        <strain evidence="7">GCR5</strain>
    </source>
</reference>
<keyword evidence="3 7" id="KW-0032">Aminotransferase</keyword>
<comment type="caution">
    <text evidence="7">The sequence shown here is derived from an EMBL/GenBank/DDBJ whole genome shotgun (WGS) entry which is preliminary data.</text>
</comment>
<keyword evidence="8" id="KW-1185">Reference proteome</keyword>
<gene>
    <name evidence="7" type="ORF">IC612_06210</name>
</gene>
<dbReference type="Gene3D" id="3.90.1150.10">
    <property type="entry name" value="Aspartate Aminotransferase, domain 1"/>
    <property type="match status" value="1"/>
</dbReference>
<dbReference type="InterPro" id="IPR015421">
    <property type="entry name" value="PyrdxlP-dep_Trfase_major"/>
</dbReference>
<dbReference type="InterPro" id="IPR015422">
    <property type="entry name" value="PyrdxlP-dep_Trfase_small"/>
</dbReference>
<dbReference type="SUPFAM" id="SSF53383">
    <property type="entry name" value="PLP-dependent transferases"/>
    <property type="match status" value="1"/>
</dbReference>